<name>A0A5C4N5R5_9RHOB</name>
<evidence type="ECO:0000259" key="3">
    <source>
        <dbReference type="Pfam" id="PF07811"/>
    </source>
</evidence>
<dbReference type="InterPro" id="IPR012495">
    <property type="entry name" value="TadE-like_dom"/>
</dbReference>
<dbReference type="OrthoDB" id="7856227at2"/>
<accession>A0A5C4N5R5</accession>
<dbReference type="EMBL" id="VDFV01000151">
    <property type="protein sequence ID" value="TNC58870.1"/>
    <property type="molecule type" value="Genomic_DNA"/>
</dbReference>
<feature type="domain" description="TadE-like" evidence="3">
    <location>
        <begin position="20"/>
        <end position="62"/>
    </location>
</feature>
<organism evidence="4 5">
    <name type="scientific">Rubellimicrobium roseum</name>
    <dbReference type="NCBI Taxonomy" id="687525"/>
    <lineage>
        <taxon>Bacteria</taxon>
        <taxon>Pseudomonadati</taxon>
        <taxon>Pseudomonadota</taxon>
        <taxon>Alphaproteobacteria</taxon>
        <taxon>Rhodobacterales</taxon>
        <taxon>Roseobacteraceae</taxon>
        <taxon>Rubellimicrobium</taxon>
    </lineage>
</organism>
<dbReference type="Proteomes" id="UP000305709">
    <property type="component" value="Unassembled WGS sequence"/>
</dbReference>
<reference evidence="4 5" key="1">
    <citation type="submission" date="2019-06" db="EMBL/GenBank/DDBJ databases">
        <authorList>
            <person name="Jiang L."/>
        </authorList>
    </citation>
    <scope>NUCLEOTIDE SEQUENCE [LARGE SCALE GENOMIC DNA]</scope>
    <source>
        <strain evidence="4 5">YIM 48858</strain>
    </source>
</reference>
<keyword evidence="2" id="KW-0472">Membrane</keyword>
<keyword evidence="5" id="KW-1185">Reference proteome</keyword>
<feature type="region of interest" description="Disordered" evidence="1">
    <location>
        <begin position="191"/>
        <end position="215"/>
    </location>
</feature>
<evidence type="ECO:0000313" key="5">
    <source>
        <dbReference type="Proteomes" id="UP000305709"/>
    </source>
</evidence>
<protein>
    <submittedName>
        <fullName evidence="4">Pilus assembly protein</fullName>
    </submittedName>
</protein>
<dbReference type="Pfam" id="PF07811">
    <property type="entry name" value="TadE"/>
    <property type="match status" value="1"/>
</dbReference>
<keyword evidence="2" id="KW-1133">Transmembrane helix</keyword>
<keyword evidence="2" id="KW-0812">Transmembrane</keyword>
<sequence>MTAASRLRAAVRRVRTDESGTTLLELAMAIALFLLIFFALIDFGRMGYNWVMTQKAVQMAARIAAARPPACAGVPETNQPGTATEPYGTLCRNGAGICSTVSITCSGATTNTTVAEIWARVEPLLPPDATPANLLFRYGTSGSEEERMGFLGGPFTPVVTVEAQNLDFEFVHPLLGLARMAGADVPGTGNTPTGVTMPTMSVSLPGEDLALGADG</sequence>
<proteinExistence type="predicted"/>
<feature type="compositionally biased region" description="Low complexity" evidence="1">
    <location>
        <begin position="191"/>
        <end position="200"/>
    </location>
</feature>
<feature type="transmembrane region" description="Helical" evidence="2">
    <location>
        <begin position="21"/>
        <end position="41"/>
    </location>
</feature>
<comment type="caution">
    <text evidence="4">The sequence shown here is derived from an EMBL/GenBank/DDBJ whole genome shotgun (WGS) entry which is preliminary data.</text>
</comment>
<evidence type="ECO:0000256" key="2">
    <source>
        <dbReference type="SAM" id="Phobius"/>
    </source>
</evidence>
<evidence type="ECO:0000313" key="4">
    <source>
        <dbReference type="EMBL" id="TNC58870.1"/>
    </source>
</evidence>
<dbReference type="AlphaFoldDB" id="A0A5C4N5R5"/>
<evidence type="ECO:0000256" key="1">
    <source>
        <dbReference type="SAM" id="MobiDB-lite"/>
    </source>
</evidence>
<gene>
    <name evidence="4" type="ORF">FHG71_23285</name>
</gene>